<dbReference type="Proteomes" id="UP000526125">
    <property type="component" value="Unassembled WGS sequence"/>
</dbReference>
<feature type="region of interest" description="Disordered" evidence="1">
    <location>
        <begin position="23"/>
        <end position="45"/>
    </location>
</feature>
<comment type="caution">
    <text evidence="2">The sequence shown here is derived from an EMBL/GenBank/DDBJ whole genome shotgun (WGS) entry which is preliminary data.</text>
</comment>
<dbReference type="RefSeq" id="WP_175397643.1">
    <property type="nucleotide sequence ID" value="NZ_JABMCB010000197.1"/>
</dbReference>
<protein>
    <submittedName>
        <fullName evidence="2">Uncharacterized protein</fullName>
    </submittedName>
</protein>
<gene>
    <name evidence="2" type="ORF">HP552_22565</name>
</gene>
<evidence type="ECO:0000313" key="2">
    <source>
        <dbReference type="EMBL" id="NUU77998.1"/>
    </source>
</evidence>
<evidence type="ECO:0000256" key="1">
    <source>
        <dbReference type="SAM" id="MobiDB-lite"/>
    </source>
</evidence>
<reference evidence="2 3" key="1">
    <citation type="submission" date="2020-05" db="EMBL/GenBank/DDBJ databases">
        <title>Genome Sequencing of Type Strains.</title>
        <authorList>
            <person name="Lemaire J.F."/>
            <person name="Inderbitzin P."/>
            <person name="Gregorio O.A."/>
            <person name="Collins S.B."/>
            <person name="Wespe N."/>
            <person name="Knight-Connoni V."/>
        </authorList>
    </citation>
    <scope>NUCLEOTIDE SEQUENCE [LARGE SCALE GENOMIC DNA]</scope>
    <source>
        <strain evidence="2 3">LMG 21957</strain>
    </source>
</reference>
<name>A0A7Y6BZU3_9BACL</name>
<dbReference type="EMBL" id="JABMCB010000197">
    <property type="protein sequence ID" value="NUU77998.1"/>
    <property type="molecule type" value="Genomic_DNA"/>
</dbReference>
<accession>A0A7Y6BZU3</accession>
<keyword evidence="3" id="KW-1185">Reference proteome</keyword>
<organism evidence="2 3">
    <name type="scientific">Paenibacillus xylanilyticus</name>
    <dbReference type="NCBI Taxonomy" id="248903"/>
    <lineage>
        <taxon>Bacteria</taxon>
        <taxon>Bacillati</taxon>
        <taxon>Bacillota</taxon>
        <taxon>Bacilli</taxon>
        <taxon>Bacillales</taxon>
        <taxon>Paenibacillaceae</taxon>
        <taxon>Paenibacillus</taxon>
    </lineage>
</organism>
<dbReference type="AlphaFoldDB" id="A0A7Y6BZU3"/>
<proteinExistence type="predicted"/>
<evidence type="ECO:0000313" key="3">
    <source>
        <dbReference type="Proteomes" id="UP000526125"/>
    </source>
</evidence>
<sequence length="45" mass="4823">MLIFIAIVLIGVPLYWIVSPGRPTPTHEHSIQSSPGLLPLGGESQ</sequence>